<dbReference type="AlphaFoldDB" id="A0A430BZ03"/>
<name>A0A430BZ03_SPHYA</name>
<sequence length="91" mass="9550">MNVTFYPATEGETALTRLAREGFHSAHTFVGTREFVDPGLGGLPSSEVSYPVAAYAAAKKLGAVPADIPGLWNVPGHPELTTGQLIDLAAR</sequence>
<dbReference type="RefSeq" id="WP_125997792.1">
    <property type="nucleotide sequence ID" value="NZ_QRAL01000006.1"/>
</dbReference>
<evidence type="ECO:0000313" key="1">
    <source>
        <dbReference type="EMBL" id="RSU57992.1"/>
    </source>
</evidence>
<dbReference type="Proteomes" id="UP000287401">
    <property type="component" value="Unassembled WGS sequence"/>
</dbReference>
<protein>
    <submittedName>
        <fullName evidence="1">Uncharacterized protein</fullName>
    </submittedName>
</protein>
<proteinExistence type="predicted"/>
<dbReference type="EMBL" id="QRAL01000006">
    <property type="protein sequence ID" value="RSU57992.1"/>
    <property type="molecule type" value="Genomic_DNA"/>
</dbReference>
<organism evidence="1 2">
    <name type="scientific">Sphingobium yanoikuyae</name>
    <name type="common">Sphingomonas yanoikuyae</name>
    <dbReference type="NCBI Taxonomy" id="13690"/>
    <lineage>
        <taxon>Bacteria</taxon>
        <taxon>Pseudomonadati</taxon>
        <taxon>Pseudomonadota</taxon>
        <taxon>Alphaproteobacteria</taxon>
        <taxon>Sphingomonadales</taxon>
        <taxon>Sphingomonadaceae</taxon>
        <taxon>Sphingobium</taxon>
    </lineage>
</organism>
<gene>
    <name evidence="1" type="ORF">DAH51_07040</name>
</gene>
<evidence type="ECO:0000313" key="2">
    <source>
        <dbReference type="Proteomes" id="UP000287401"/>
    </source>
</evidence>
<reference evidence="1 2" key="1">
    <citation type="submission" date="2018-07" db="EMBL/GenBank/DDBJ databases">
        <title>Genomic and Epidemiologic Investigation of an Indolent Hospital Outbreak.</title>
        <authorList>
            <person name="Johnson R.C."/>
            <person name="Deming C."/>
            <person name="Conlan S."/>
            <person name="Zellmer C.J."/>
            <person name="Michelin A.V."/>
            <person name="Lee-Lin S."/>
            <person name="Thomas P.J."/>
            <person name="Park M."/>
            <person name="Weingarten R.A."/>
            <person name="Less J."/>
            <person name="Dekker J.P."/>
            <person name="Frank K.M."/>
            <person name="Musser K.A."/>
            <person name="Mcquiston J.R."/>
            <person name="Henderson D.K."/>
            <person name="Lau A.F."/>
            <person name="Palmore T.N."/>
            <person name="Segre J.A."/>
        </authorList>
    </citation>
    <scope>NUCLEOTIDE SEQUENCE [LARGE SCALE GENOMIC DNA]</scope>
    <source>
        <strain evidence="1 2">SK-NIH.Env6_1116</strain>
    </source>
</reference>
<comment type="caution">
    <text evidence="1">The sequence shown here is derived from an EMBL/GenBank/DDBJ whole genome shotgun (WGS) entry which is preliminary data.</text>
</comment>
<accession>A0A430BZ03</accession>